<dbReference type="GO" id="GO:0006508">
    <property type="term" value="P:proteolysis"/>
    <property type="evidence" value="ECO:0007669"/>
    <property type="project" value="UniProtKB-KW"/>
</dbReference>
<dbReference type="Proteomes" id="UP000286063">
    <property type="component" value="Unassembled WGS sequence"/>
</dbReference>
<gene>
    <name evidence="1" type="ORF">DXA50_09480</name>
</gene>
<dbReference type="EMBL" id="QSCR01000014">
    <property type="protein sequence ID" value="RGY17872.1"/>
    <property type="molecule type" value="Genomic_DNA"/>
</dbReference>
<protein>
    <submittedName>
        <fullName evidence="1">Serine protease</fullName>
    </submittedName>
</protein>
<name>A0A413INF3_9BACT</name>
<dbReference type="InterPro" id="IPR043504">
    <property type="entry name" value="Peptidase_S1_PA_chymotrypsin"/>
</dbReference>
<accession>A0A413INF3</accession>
<dbReference type="SUPFAM" id="SSF50494">
    <property type="entry name" value="Trypsin-like serine proteases"/>
    <property type="match status" value="1"/>
</dbReference>
<dbReference type="Gene3D" id="2.40.10.10">
    <property type="entry name" value="Trypsin-like serine proteases"/>
    <property type="match status" value="2"/>
</dbReference>
<keyword evidence="1" id="KW-0645">Protease</keyword>
<sequence length="302" mass="33317">MKFYCKLLCSGLVYFFLGTLTCLAQKGSKVIYRDYTRMEATLLDSLKREGLSRFTGMRGLRQQAQSVKEGTRLKVEPYRGAKRGMKPGEIIAGRRASVLTVNKYQGATTRPETVVGWAAAVVLTPDGVCVSNYHVFLEMLEPSARLNPADSVMFVATEEGKVYPITEILSFSKSGDMAIFKIDTRGDILTPMPLGDDLPAGCNVHVLSHPEGYPYAYTNGVVFRTVTLNPKDIFARRMEITADYAKGASGGPIMDDCGNMVAMVSSIRAIFYSNQPPYSQQMNVKLTIPVSSLRMLMQGKNE</sequence>
<dbReference type="InterPro" id="IPR009003">
    <property type="entry name" value="Peptidase_S1_PA"/>
</dbReference>
<comment type="caution">
    <text evidence="1">The sequence shown here is derived from an EMBL/GenBank/DDBJ whole genome shotgun (WGS) entry which is preliminary data.</text>
</comment>
<organism evidence="1 2">
    <name type="scientific">Butyricimonas virosa</name>
    <dbReference type="NCBI Taxonomy" id="544645"/>
    <lineage>
        <taxon>Bacteria</taxon>
        <taxon>Pseudomonadati</taxon>
        <taxon>Bacteroidota</taxon>
        <taxon>Bacteroidia</taxon>
        <taxon>Bacteroidales</taxon>
        <taxon>Odoribacteraceae</taxon>
        <taxon>Butyricimonas</taxon>
    </lineage>
</organism>
<evidence type="ECO:0000313" key="2">
    <source>
        <dbReference type="Proteomes" id="UP000286063"/>
    </source>
</evidence>
<dbReference type="GO" id="GO:0008233">
    <property type="term" value="F:peptidase activity"/>
    <property type="evidence" value="ECO:0007669"/>
    <property type="project" value="UniProtKB-KW"/>
</dbReference>
<dbReference type="OrthoDB" id="636533at2"/>
<keyword evidence="1" id="KW-0378">Hydrolase</keyword>
<evidence type="ECO:0000313" key="1">
    <source>
        <dbReference type="EMBL" id="RGY17872.1"/>
    </source>
</evidence>
<reference evidence="1 2" key="1">
    <citation type="submission" date="2018-08" db="EMBL/GenBank/DDBJ databases">
        <title>A genome reference for cultivated species of the human gut microbiota.</title>
        <authorList>
            <person name="Zou Y."/>
            <person name="Xue W."/>
            <person name="Luo G."/>
        </authorList>
    </citation>
    <scope>NUCLEOTIDE SEQUENCE [LARGE SCALE GENOMIC DNA]</scope>
    <source>
        <strain evidence="1 2">OF02-7</strain>
    </source>
</reference>
<proteinExistence type="predicted"/>
<dbReference type="RefSeq" id="WP_117722219.1">
    <property type="nucleotide sequence ID" value="NZ_CAUGOG010000035.1"/>
</dbReference>
<dbReference type="Pfam" id="PF13365">
    <property type="entry name" value="Trypsin_2"/>
    <property type="match status" value="1"/>
</dbReference>
<dbReference type="AlphaFoldDB" id="A0A413INF3"/>